<dbReference type="InterPro" id="IPR006015">
    <property type="entry name" value="Universal_stress_UspA"/>
</dbReference>
<reference evidence="2 3" key="1">
    <citation type="submission" date="2009-11" db="EMBL/GenBank/DDBJ databases">
        <title>Annotation of Allomyces macrogynus ATCC 38327.</title>
        <authorList>
            <consortium name="The Broad Institute Genome Sequencing Platform"/>
            <person name="Russ C."/>
            <person name="Cuomo C."/>
            <person name="Burger G."/>
            <person name="Gray M.W."/>
            <person name="Holland P.W.H."/>
            <person name="King N."/>
            <person name="Lang F.B.F."/>
            <person name="Roger A.J."/>
            <person name="Ruiz-Trillo I."/>
            <person name="Young S.K."/>
            <person name="Zeng Q."/>
            <person name="Gargeya S."/>
            <person name="Fitzgerald M."/>
            <person name="Haas B."/>
            <person name="Abouelleil A."/>
            <person name="Alvarado L."/>
            <person name="Arachchi H.M."/>
            <person name="Berlin A."/>
            <person name="Chapman S.B."/>
            <person name="Gearin G."/>
            <person name="Goldberg J."/>
            <person name="Griggs A."/>
            <person name="Gujja S."/>
            <person name="Hansen M."/>
            <person name="Heiman D."/>
            <person name="Howarth C."/>
            <person name="Larimer J."/>
            <person name="Lui A."/>
            <person name="MacDonald P.J.P."/>
            <person name="McCowen C."/>
            <person name="Montmayeur A."/>
            <person name="Murphy C."/>
            <person name="Neiman D."/>
            <person name="Pearson M."/>
            <person name="Priest M."/>
            <person name="Roberts A."/>
            <person name="Saif S."/>
            <person name="Shea T."/>
            <person name="Sisk P."/>
            <person name="Stolte C."/>
            <person name="Sykes S."/>
            <person name="Wortman J."/>
            <person name="Nusbaum C."/>
            <person name="Birren B."/>
        </authorList>
    </citation>
    <scope>NUCLEOTIDE SEQUENCE [LARGE SCALE GENOMIC DNA]</scope>
    <source>
        <strain evidence="2 3">ATCC 38327</strain>
    </source>
</reference>
<dbReference type="PANTHER" id="PTHR31964">
    <property type="entry name" value="ADENINE NUCLEOTIDE ALPHA HYDROLASES-LIKE SUPERFAMILY PROTEIN"/>
    <property type="match status" value="1"/>
</dbReference>
<dbReference type="AlphaFoldDB" id="A0A0L0S6Z9"/>
<keyword evidence="3" id="KW-1185">Reference proteome</keyword>
<dbReference type="EMBL" id="GG745332">
    <property type="protein sequence ID" value="KNE58205.1"/>
    <property type="molecule type" value="Genomic_DNA"/>
</dbReference>
<dbReference type="CDD" id="cd23659">
    <property type="entry name" value="USP_At3g01520-like"/>
    <property type="match status" value="1"/>
</dbReference>
<dbReference type="InterPro" id="IPR006016">
    <property type="entry name" value="UspA"/>
</dbReference>
<accession>A0A0L0S6Z9</accession>
<dbReference type="Pfam" id="PF00582">
    <property type="entry name" value="Usp"/>
    <property type="match status" value="1"/>
</dbReference>
<reference evidence="3" key="2">
    <citation type="submission" date="2009-11" db="EMBL/GenBank/DDBJ databases">
        <title>The Genome Sequence of Allomyces macrogynus strain ATCC 38327.</title>
        <authorList>
            <consortium name="The Broad Institute Genome Sequencing Platform"/>
            <person name="Russ C."/>
            <person name="Cuomo C."/>
            <person name="Shea T."/>
            <person name="Young S.K."/>
            <person name="Zeng Q."/>
            <person name="Koehrsen M."/>
            <person name="Haas B."/>
            <person name="Borodovsky M."/>
            <person name="Guigo R."/>
            <person name="Alvarado L."/>
            <person name="Berlin A."/>
            <person name="Borenstein D."/>
            <person name="Chen Z."/>
            <person name="Engels R."/>
            <person name="Freedman E."/>
            <person name="Gellesch M."/>
            <person name="Goldberg J."/>
            <person name="Griggs A."/>
            <person name="Gujja S."/>
            <person name="Heiman D."/>
            <person name="Hepburn T."/>
            <person name="Howarth C."/>
            <person name="Jen D."/>
            <person name="Larson L."/>
            <person name="Lewis B."/>
            <person name="Mehta T."/>
            <person name="Park D."/>
            <person name="Pearson M."/>
            <person name="Roberts A."/>
            <person name="Saif S."/>
            <person name="Shenoy N."/>
            <person name="Sisk P."/>
            <person name="Stolte C."/>
            <person name="Sykes S."/>
            <person name="Walk T."/>
            <person name="White J."/>
            <person name="Yandava C."/>
            <person name="Burger G."/>
            <person name="Gray M.W."/>
            <person name="Holland P.W.H."/>
            <person name="King N."/>
            <person name="Lang F.B.F."/>
            <person name="Roger A.J."/>
            <person name="Ruiz-Trillo I."/>
            <person name="Lander E."/>
            <person name="Nusbaum C."/>
        </authorList>
    </citation>
    <scope>NUCLEOTIDE SEQUENCE [LARGE SCALE GENOMIC DNA]</scope>
    <source>
        <strain evidence="3">ATCC 38327</strain>
    </source>
</reference>
<dbReference type="OMA" id="VGIAMDY"/>
<dbReference type="PANTHER" id="PTHR31964:SF113">
    <property type="entry name" value="USPA DOMAIN-CONTAINING PROTEIN"/>
    <property type="match status" value="1"/>
</dbReference>
<evidence type="ECO:0000313" key="3">
    <source>
        <dbReference type="Proteomes" id="UP000054350"/>
    </source>
</evidence>
<dbReference type="VEuPathDB" id="FungiDB:AMAG_05017"/>
<name>A0A0L0S6Z9_ALLM3</name>
<proteinExistence type="predicted"/>
<dbReference type="PRINTS" id="PR01438">
    <property type="entry name" value="UNVRSLSTRESS"/>
</dbReference>
<dbReference type="OrthoDB" id="843225at2759"/>
<dbReference type="SUPFAM" id="SSF52402">
    <property type="entry name" value="Adenine nucleotide alpha hydrolases-like"/>
    <property type="match status" value="1"/>
</dbReference>
<dbReference type="STRING" id="578462.A0A0L0S6Z9"/>
<evidence type="ECO:0000259" key="1">
    <source>
        <dbReference type="Pfam" id="PF00582"/>
    </source>
</evidence>
<gene>
    <name evidence="2" type="ORF">AMAG_05017</name>
</gene>
<organism evidence="2 3">
    <name type="scientific">Allomyces macrogynus (strain ATCC 38327)</name>
    <name type="common">Allomyces javanicus var. macrogynus</name>
    <dbReference type="NCBI Taxonomy" id="578462"/>
    <lineage>
        <taxon>Eukaryota</taxon>
        <taxon>Fungi</taxon>
        <taxon>Fungi incertae sedis</taxon>
        <taxon>Blastocladiomycota</taxon>
        <taxon>Blastocladiomycetes</taxon>
        <taxon>Blastocladiales</taxon>
        <taxon>Blastocladiaceae</taxon>
        <taxon>Allomyces</taxon>
    </lineage>
</organism>
<protein>
    <recommendedName>
        <fullName evidence="1">UspA domain-containing protein</fullName>
    </recommendedName>
</protein>
<dbReference type="Proteomes" id="UP000054350">
    <property type="component" value="Unassembled WGS sequence"/>
</dbReference>
<evidence type="ECO:0000313" key="2">
    <source>
        <dbReference type="EMBL" id="KNE58205.1"/>
    </source>
</evidence>
<dbReference type="InterPro" id="IPR014729">
    <property type="entry name" value="Rossmann-like_a/b/a_fold"/>
</dbReference>
<dbReference type="eggNOG" id="ENOG502RXMC">
    <property type="taxonomic scope" value="Eukaryota"/>
</dbReference>
<feature type="domain" description="UspA" evidence="1">
    <location>
        <begin position="60"/>
        <end position="208"/>
    </location>
</feature>
<sequence length="215" mass="23396">MSILHDEKHPLPDAHAQLVFHADESTMSTSRGSSNDGAVHARLIDSNEEFQRLTGDDGARRVLLAVDARDGGASAQALQWALAEFVRDGDVLTLLHVVPESAVADLFYEDATTDSTHVRDAMMADALKTIQQFVPQNMEPLLAAKNVKVFVEVKIGDARDVICEVAKQSMAATVVMGSRGQGMFKRFMLGSVSSYVTQYCERPVTVVHVQPDPTA</sequence>
<dbReference type="Gene3D" id="3.40.50.620">
    <property type="entry name" value="HUPs"/>
    <property type="match status" value="1"/>
</dbReference>